<dbReference type="InterPro" id="IPR006187">
    <property type="entry name" value="Claudin"/>
</dbReference>
<evidence type="ECO:0000256" key="2">
    <source>
        <dbReference type="ARBA" id="ARBA00004651"/>
    </source>
</evidence>
<comment type="subcellular location">
    <subcellularLocation>
        <location evidence="1">Cell junction</location>
        <location evidence="1">Tight junction</location>
    </subcellularLocation>
    <subcellularLocation>
        <location evidence="2">Cell membrane</location>
        <topology evidence="2">Multi-pass membrane protein</topology>
    </subcellularLocation>
</comment>
<keyword evidence="9 11" id="KW-0472">Membrane</keyword>
<evidence type="ECO:0000256" key="12">
    <source>
        <dbReference type="SAM" id="SignalP"/>
    </source>
</evidence>
<organism evidence="13 14">
    <name type="scientific">Coilia grayii</name>
    <name type="common">Gray's grenadier anchovy</name>
    <dbReference type="NCBI Taxonomy" id="363190"/>
    <lineage>
        <taxon>Eukaryota</taxon>
        <taxon>Metazoa</taxon>
        <taxon>Chordata</taxon>
        <taxon>Craniata</taxon>
        <taxon>Vertebrata</taxon>
        <taxon>Euteleostomi</taxon>
        <taxon>Actinopterygii</taxon>
        <taxon>Neopterygii</taxon>
        <taxon>Teleostei</taxon>
        <taxon>Clupei</taxon>
        <taxon>Clupeiformes</taxon>
        <taxon>Clupeoidei</taxon>
        <taxon>Engraulidae</taxon>
        <taxon>Coilinae</taxon>
        <taxon>Coilia</taxon>
    </lineage>
</organism>
<name>A0ABD1K8B7_9TELE</name>
<feature type="transmembrane region" description="Helical" evidence="11">
    <location>
        <begin position="79"/>
        <end position="99"/>
    </location>
</feature>
<dbReference type="Proteomes" id="UP001591681">
    <property type="component" value="Unassembled WGS sequence"/>
</dbReference>
<feature type="transmembrane region" description="Helical" evidence="11">
    <location>
        <begin position="162"/>
        <end position="184"/>
    </location>
</feature>
<evidence type="ECO:0000256" key="6">
    <source>
        <dbReference type="ARBA" id="ARBA00022692"/>
    </source>
</evidence>
<evidence type="ECO:0000256" key="10">
    <source>
        <dbReference type="SAM" id="MobiDB-lite"/>
    </source>
</evidence>
<protein>
    <recommendedName>
        <fullName evidence="15">Claudin-4-like</fullName>
    </recommendedName>
</protein>
<dbReference type="EMBL" id="JBHFQA010000008">
    <property type="protein sequence ID" value="KAL2095393.1"/>
    <property type="molecule type" value="Genomic_DNA"/>
</dbReference>
<evidence type="ECO:0008006" key="15">
    <source>
        <dbReference type="Google" id="ProtNLM"/>
    </source>
</evidence>
<dbReference type="FunFam" id="1.20.140.150:FF:000001">
    <property type="entry name" value="Claudin"/>
    <property type="match status" value="1"/>
</dbReference>
<proteinExistence type="inferred from homology"/>
<evidence type="ECO:0000256" key="1">
    <source>
        <dbReference type="ARBA" id="ARBA00004435"/>
    </source>
</evidence>
<dbReference type="AlphaFoldDB" id="A0ABD1K8B7"/>
<evidence type="ECO:0000313" key="14">
    <source>
        <dbReference type="Proteomes" id="UP001591681"/>
    </source>
</evidence>
<dbReference type="PANTHER" id="PTHR12002">
    <property type="entry name" value="CLAUDIN"/>
    <property type="match status" value="1"/>
</dbReference>
<keyword evidence="7" id="KW-0965">Cell junction</keyword>
<feature type="signal peptide" evidence="12">
    <location>
        <begin position="1"/>
        <end position="21"/>
    </location>
</feature>
<dbReference type="PRINTS" id="PR01077">
    <property type="entry name" value="CLAUDIN"/>
</dbReference>
<gene>
    <name evidence="13" type="ORF">ACEWY4_010112</name>
</gene>
<dbReference type="GO" id="GO:0005886">
    <property type="term" value="C:plasma membrane"/>
    <property type="evidence" value="ECO:0007669"/>
    <property type="project" value="UniProtKB-SubCell"/>
</dbReference>
<reference evidence="13 14" key="1">
    <citation type="submission" date="2024-09" db="EMBL/GenBank/DDBJ databases">
        <title>A chromosome-level genome assembly of Gray's grenadier anchovy, Coilia grayii.</title>
        <authorList>
            <person name="Fu Z."/>
        </authorList>
    </citation>
    <scope>NUCLEOTIDE SEQUENCE [LARGE SCALE GENOMIC DNA]</scope>
    <source>
        <strain evidence="13">G4</strain>
        <tissue evidence="13">Muscle</tissue>
    </source>
</reference>
<sequence>MASLGMHMLASSLALLGWVGALLMCVMPMWRVTAYIGTTIVTSQVIWEGIWMTCVAESTGTVMCKPYESTLALGKDLQAARALTVIALLVASGALLLAFVGGKCTRFLDGEGRKTKERVLVAAGGTLIVAGVLCIIPVSWTAGSVVRNFYNPQMTDSQRRELGAAIYMGWGAAILFFLAGGMFCSTACSQNPPEDNTPSVKYVLVRSSTSGGSRRTPGPSVHSQPLGVPRATPQPDTAKPPGSQAPSTASYYSKAPSTKSQLPRPVSAQSEVSEGPSTKSQLKRADSTRSLESISKSELNVTKQVTDEPPLTPTKTYL</sequence>
<evidence type="ECO:0000256" key="8">
    <source>
        <dbReference type="ARBA" id="ARBA00022989"/>
    </source>
</evidence>
<dbReference type="Pfam" id="PF00822">
    <property type="entry name" value="PMP22_Claudin"/>
    <property type="match status" value="1"/>
</dbReference>
<feature type="transmembrane region" description="Helical" evidence="11">
    <location>
        <begin position="119"/>
        <end position="142"/>
    </location>
</feature>
<evidence type="ECO:0000256" key="4">
    <source>
        <dbReference type="ARBA" id="ARBA00022427"/>
    </source>
</evidence>
<evidence type="ECO:0000256" key="3">
    <source>
        <dbReference type="ARBA" id="ARBA00008295"/>
    </source>
</evidence>
<feature type="chain" id="PRO_5044796878" description="Claudin-4-like" evidence="12">
    <location>
        <begin position="22"/>
        <end position="318"/>
    </location>
</feature>
<feature type="compositionally biased region" description="Polar residues" evidence="10">
    <location>
        <begin position="290"/>
        <end position="304"/>
    </location>
</feature>
<keyword evidence="6 11" id="KW-0812">Transmembrane</keyword>
<feature type="region of interest" description="Disordered" evidence="10">
    <location>
        <begin position="207"/>
        <end position="318"/>
    </location>
</feature>
<dbReference type="Gene3D" id="1.20.140.150">
    <property type="match status" value="1"/>
</dbReference>
<keyword evidence="14" id="KW-1185">Reference proteome</keyword>
<feature type="compositionally biased region" description="Low complexity" evidence="10">
    <location>
        <begin position="207"/>
        <end position="220"/>
    </location>
</feature>
<dbReference type="GO" id="GO:0005923">
    <property type="term" value="C:bicellular tight junction"/>
    <property type="evidence" value="ECO:0007669"/>
    <property type="project" value="UniProtKB-SubCell"/>
</dbReference>
<evidence type="ECO:0000256" key="5">
    <source>
        <dbReference type="ARBA" id="ARBA00022475"/>
    </source>
</evidence>
<keyword evidence="12" id="KW-0732">Signal</keyword>
<evidence type="ECO:0000313" key="13">
    <source>
        <dbReference type="EMBL" id="KAL2095393.1"/>
    </source>
</evidence>
<comment type="similarity">
    <text evidence="3">Belongs to the claudin family.</text>
</comment>
<evidence type="ECO:0000256" key="11">
    <source>
        <dbReference type="SAM" id="Phobius"/>
    </source>
</evidence>
<evidence type="ECO:0000256" key="7">
    <source>
        <dbReference type="ARBA" id="ARBA00022949"/>
    </source>
</evidence>
<keyword evidence="8 11" id="KW-1133">Transmembrane helix</keyword>
<dbReference type="InterPro" id="IPR004031">
    <property type="entry name" value="PMP22/EMP/MP20/Claudin"/>
</dbReference>
<feature type="compositionally biased region" description="Polar residues" evidence="10">
    <location>
        <begin position="244"/>
        <end position="280"/>
    </location>
</feature>
<evidence type="ECO:0000256" key="9">
    <source>
        <dbReference type="ARBA" id="ARBA00023136"/>
    </source>
</evidence>
<keyword evidence="5" id="KW-1003">Cell membrane</keyword>
<accession>A0ABD1K8B7</accession>
<keyword evidence="4" id="KW-0796">Tight junction</keyword>
<comment type="caution">
    <text evidence="13">The sequence shown here is derived from an EMBL/GenBank/DDBJ whole genome shotgun (WGS) entry which is preliminary data.</text>
</comment>